<keyword evidence="19" id="KW-1185">Reference proteome</keyword>
<dbReference type="GO" id="GO:0005737">
    <property type="term" value="C:cytoplasm"/>
    <property type="evidence" value="ECO:0007669"/>
    <property type="project" value="UniProtKB-SubCell"/>
</dbReference>
<gene>
    <name evidence="18" type="ORF">SAMN02745216_02277</name>
</gene>
<proteinExistence type="predicted"/>
<dbReference type="InterPro" id="IPR005757">
    <property type="entry name" value="Mpl"/>
</dbReference>
<dbReference type="Pfam" id="PF01225">
    <property type="entry name" value="Mur_ligase"/>
    <property type="match status" value="1"/>
</dbReference>
<comment type="pathway">
    <text evidence="2">Cell wall biogenesis; peptidoglycan biosynthesis.</text>
</comment>
<keyword evidence="11" id="KW-0131">Cell cycle</keyword>
<evidence type="ECO:0000256" key="2">
    <source>
        <dbReference type="ARBA" id="ARBA00004752"/>
    </source>
</evidence>
<dbReference type="EMBL" id="FQZU01000012">
    <property type="protein sequence ID" value="SHJ79794.1"/>
    <property type="molecule type" value="Genomic_DNA"/>
</dbReference>
<comment type="subcellular location">
    <subcellularLocation>
        <location evidence="1">Cytoplasm</location>
    </subcellularLocation>
</comment>
<keyword evidence="5 18" id="KW-0436">Ligase</keyword>
<evidence type="ECO:0000256" key="9">
    <source>
        <dbReference type="ARBA" id="ARBA00022960"/>
    </source>
</evidence>
<evidence type="ECO:0000259" key="15">
    <source>
        <dbReference type="Pfam" id="PF01225"/>
    </source>
</evidence>
<evidence type="ECO:0000259" key="16">
    <source>
        <dbReference type="Pfam" id="PF02875"/>
    </source>
</evidence>
<dbReference type="InterPro" id="IPR036615">
    <property type="entry name" value="Mur_ligase_C_dom_sf"/>
</dbReference>
<keyword evidence="6" id="KW-0132">Cell division</keyword>
<feature type="domain" description="Mur ligase central" evidence="17">
    <location>
        <begin position="120"/>
        <end position="306"/>
    </location>
</feature>
<dbReference type="Gene3D" id="3.90.190.20">
    <property type="entry name" value="Mur ligase, C-terminal domain"/>
    <property type="match status" value="1"/>
</dbReference>
<keyword evidence="7" id="KW-0547">Nucleotide-binding</keyword>
<keyword evidence="9" id="KW-0133">Cell shape</keyword>
<dbReference type="NCBIfam" id="TIGR01081">
    <property type="entry name" value="mpl"/>
    <property type="match status" value="1"/>
</dbReference>
<evidence type="ECO:0000256" key="6">
    <source>
        <dbReference type="ARBA" id="ARBA00022618"/>
    </source>
</evidence>
<organism evidence="18 19">
    <name type="scientific">Desulfatibacillum alkenivorans DSM 16219</name>
    <dbReference type="NCBI Taxonomy" id="1121393"/>
    <lineage>
        <taxon>Bacteria</taxon>
        <taxon>Pseudomonadati</taxon>
        <taxon>Thermodesulfobacteriota</taxon>
        <taxon>Desulfobacteria</taxon>
        <taxon>Desulfobacterales</taxon>
        <taxon>Desulfatibacillaceae</taxon>
        <taxon>Desulfatibacillum</taxon>
    </lineage>
</organism>
<keyword evidence="10" id="KW-0573">Peptidoglycan synthesis</keyword>
<dbReference type="GO" id="GO:0008763">
    <property type="term" value="F:UDP-N-acetylmuramate-L-alanine ligase activity"/>
    <property type="evidence" value="ECO:0007669"/>
    <property type="project" value="UniProtKB-UniRule"/>
</dbReference>
<dbReference type="InterPro" id="IPR000713">
    <property type="entry name" value="Mur_ligase_N"/>
</dbReference>
<name>A0A1M6M8P7_9BACT</name>
<dbReference type="InterPro" id="IPR013221">
    <property type="entry name" value="Mur_ligase_cen"/>
</dbReference>
<dbReference type="SUPFAM" id="SSF51984">
    <property type="entry name" value="MurCD N-terminal domain"/>
    <property type="match status" value="1"/>
</dbReference>
<dbReference type="InterPro" id="IPR036565">
    <property type="entry name" value="Mur-like_cat_sf"/>
</dbReference>
<evidence type="ECO:0000256" key="7">
    <source>
        <dbReference type="ARBA" id="ARBA00022741"/>
    </source>
</evidence>
<evidence type="ECO:0000256" key="13">
    <source>
        <dbReference type="ARBA" id="ARBA00047833"/>
    </source>
</evidence>
<dbReference type="PANTHER" id="PTHR43445:SF5">
    <property type="entry name" value="UDP-N-ACETYLMURAMATE--L-ALANYL-GAMMA-D-GLUTAMYL-MESO-2,6-DIAMINOHEPTANDIOATE LIGASE"/>
    <property type="match status" value="1"/>
</dbReference>
<dbReference type="NCBIfam" id="TIGR01082">
    <property type="entry name" value="murC"/>
    <property type="match status" value="1"/>
</dbReference>
<evidence type="ECO:0000313" key="18">
    <source>
        <dbReference type="EMBL" id="SHJ79794.1"/>
    </source>
</evidence>
<dbReference type="GO" id="GO:0005524">
    <property type="term" value="F:ATP binding"/>
    <property type="evidence" value="ECO:0007669"/>
    <property type="project" value="UniProtKB-KW"/>
</dbReference>
<dbReference type="OrthoDB" id="9804126at2"/>
<dbReference type="InterPro" id="IPR004101">
    <property type="entry name" value="Mur_ligase_C"/>
</dbReference>
<dbReference type="UniPathway" id="UPA00219"/>
<feature type="domain" description="Mur ligase C-terminal" evidence="16">
    <location>
        <begin position="328"/>
        <end position="460"/>
    </location>
</feature>
<keyword evidence="12" id="KW-0961">Cell wall biogenesis/degradation</keyword>
<dbReference type="GO" id="GO:0051301">
    <property type="term" value="P:cell division"/>
    <property type="evidence" value="ECO:0007669"/>
    <property type="project" value="UniProtKB-KW"/>
</dbReference>
<dbReference type="SUPFAM" id="SSF53623">
    <property type="entry name" value="MurD-like peptide ligases, catalytic domain"/>
    <property type="match status" value="1"/>
</dbReference>
<evidence type="ECO:0000256" key="3">
    <source>
        <dbReference type="ARBA" id="ARBA00012211"/>
    </source>
</evidence>
<dbReference type="GO" id="GO:0071555">
    <property type="term" value="P:cell wall organization"/>
    <property type="evidence" value="ECO:0007669"/>
    <property type="project" value="UniProtKB-KW"/>
</dbReference>
<keyword evidence="4" id="KW-0963">Cytoplasm</keyword>
<reference evidence="19" key="1">
    <citation type="submission" date="2016-11" db="EMBL/GenBank/DDBJ databases">
        <authorList>
            <person name="Varghese N."/>
            <person name="Submissions S."/>
        </authorList>
    </citation>
    <scope>NUCLEOTIDE SEQUENCE [LARGE SCALE GENOMIC DNA]</scope>
    <source>
        <strain evidence="19">DSM 16219</strain>
    </source>
</reference>
<sequence length="473" mass="52402">MNPEKNVIPEKVQTIHLTAICGTGMGALAGMLKEAGYQITGSDLNVYPPMSTFLESKGIPVIQGFSGDNLAHNPDLVVIGNAVSKDNPEAVAVMEKGLHYCSFPQAIDRFFASQKTPIMVTGTHGKTTTSALIAWLIAAVGLDPTFMIGGILANFNSNHQVGTGAYMVIEGDEYDTAFFDKGPKFLHYTPSRTVLTSVEFDHADIFKDLDHVKSAFTSLLKNLPRESLLVFHDADDNIKDILQQAECWITPYGFGEKAPWRIGKMRTEPPYTFLEVFRRGEFYAEFKVPLMGRHNALNCLAAIAVVDDLRIPVEGIQAGLETFKGVARRQQVRGVKNNITVMDDFAHHPTAVRETIKAVKPFYDKGRVAAVFEPRTNSSRRKVFQDVYPEVFDDADIICIPQPALLEKIPPEERFSSERLVEDLKARGKDAHFFADVQGIIDFLAKTLEPGDLALIMSNGGFENIHQRLLDAL</sequence>
<dbReference type="GO" id="GO:0009252">
    <property type="term" value="P:peptidoglycan biosynthetic process"/>
    <property type="evidence" value="ECO:0007669"/>
    <property type="project" value="UniProtKB-UniRule"/>
</dbReference>
<dbReference type="Pfam" id="PF08245">
    <property type="entry name" value="Mur_ligase_M"/>
    <property type="match status" value="1"/>
</dbReference>
<dbReference type="SUPFAM" id="SSF53244">
    <property type="entry name" value="MurD-like peptide ligases, peptide-binding domain"/>
    <property type="match status" value="1"/>
</dbReference>
<dbReference type="GO" id="GO:0008360">
    <property type="term" value="P:regulation of cell shape"/>
    <property type="evidence" value="ECO:0007669"/>
    <property type="project" value="UniProtKB-KW"/>
</dbReference>
<evidence type="ECO:0000256" key="12">
    <source>
        <dbReference type="ARBA" id="ARBA00023316"/>
    </source>
</evidence>
<evidence type="ECO:0000256" key="1">
    <source>
        <dbReference type="ARBA" id="ARBA00004496"/>
    </source>
</evidence>
<feature type="domain" description="Mur ligase N-terminal catalytic" evidence="15">
    <location>
        <begin position="14"/>
        <end position="112"/>
    </location>
</feature>
<dbReference type="RefSeq" id="WP_073475830.1">
    <property type="nucleotide sequence ID" value="NZ_FQZU01000012.1"/>
</dbReference>
<dbReference type="PANTHER" id="PTHR43445">
    <property type="entry name" value="UDP-N-ACETYLMURAMATE--L-ALANINE LIGASE-RELATED"/>
    <property type="match status" value="1"/>
</dbReference>
<evidence type="ECO:0000259" key="17">
    <source>
        <dbReference type="Pfam" id="PF08245"/>
    </source>
</evidence>
<dbReference type="Pfam" id="PF02875">
    <property type="entry name" value="Mur_ligase_C"/>
    <property type="match status" value="1"/>
</dbReference>
<dbReference type="InterPro" id="IPR050061">
    <property type="entry name" value="MurCDEF_pg_biosynth"/>
</dbReference>
<dbReference type="Proteomes" id="UP000183994">
    <property type="component" value="Unassembled WGS sequence"/>
</dbReference>
<dbReference type="STRING" id="1121393.SAMN02745216_02277"/>
<accession>A0A1M6M8P7</accession>
<evidence type="ECO:0000313" key="19">
    <source>
        <dbReference type="Proteomes" id="UP000183994"/>
    </source>
</evidence>
<dbReference type="Gene3D" id="3.40.1190.10">
    <property type="entry name" value="Mur-like, catalytic domain"/>
    <property type="match status" value="1"/>
</dbReference>
<evidence type="ECO:0000256" key="5">
    <source>
        <dbReference type="ARBA" id="ARBA00022598"/>
    </source>
</evidence>
<comment type="catalytic activity">
    <reaction evidence="13">
        <text>UDP-N-acetyl-alpha-D-muramate + L-alanine + ATP = UDP-N-acetyl-alpha-D-muramoyl-L-alanine + ADP + phosphate + H(+)</text>
        <dbReference type="Rhea" id="RHEA:23372"/>
        <dbReference type="ChEBI" id="CHEBI:15378"/>
        <dbReference type="ChEBI" id="CHEBI:30616"/>
        <dbReference type="ChEBI" id="CHEBI:43474"/>
        <dbReference type="ChEBI" id="CHEBI:57972"/>
        <dbReference type="ChEBI" id="CHEBI:70757"/>
        <dbReference type="ChEBI" id="CHEBI:83898"/>
        <dbReference type="ChEBI" id="CHEBI:456216"/>
        <dbReference type="EC" id="6.3.2.8"/>
    </reaction>
</comment>
<evidence type="ECO:0000256" key="11">
    <source>
        <dbReference type="ARBA" id="ARBA00023306"/>
    </source>
</evidence>
<dbReference type="EC" id="6.3.2.8" evidence="3 14"/>
<evidence type="ECO:0000256" key="4">
    <source>
        <dbReference type="ARBA" id="ARBA00022490"/>
    </source>
</evidence>
<evidence type="ECO:0000256" key="10">
    <source>
        <dbReference type="ARBA" id="ARBA00022984"/>
    </source>
</evidence>
<protein>
    <recommendedName>
        <fullName evidence="3 14">UDP-N-acetylmuramate--L-alanine ligase</fullName>
        <ecNumber evidence="3 14">6.3.2.8</ecNumber>
    </recommendedName>
</protein>
<evidence type="ECO:0000256" key="14">
    <source>
        <dbReference type="NCBIfam" id="TIGR01082"/>
    </source>
</evidence>
<keyword evidence="8" id="KW-0067">ATP-binding</keyword>
<evidence type="ECO:0000256" key="8">
    <source>
        <dbReference type="ARBA" id="ARBA00022840"/>
    </source>
</evidence>
<dbReference type="Gene3D" id="3.40.50.720">
    <property type="entry name" value="NAD(P)-binding Rossmann-like Domain"/>
    <property type="match status" value="1"/>
</dbReference>
<dbReference type="AlphaFoldDB" id="A0A1M6M8P7"/>
<dbReference type="InterPro" id="IPR005758">
    <property type="entry name" value="UDP-N-AcMur_Ala_ligase_MurC"/>
</dbReference>